<feature type="region of interest" description="Disordered" evidence="1">
    <location>
        <begin position="136"/>
        <end position="162"/>
    </location>
</feature>
<evidence type="ECO:0000313" key="2">
    <source>
        <dbReference type="EMBL" id="CAB3758736.1"/>
    </source>
</evidence>
<evidence type="ECO:0000256" key="1">
    <source>
        <dbReference type="SAM" id="MobiDB-lite"/>
    </source>
</evidence>
<accession>A0A6J5E0G0</accession>
<proteinExistence type="predicted"/>
<protein>
    <submittedName>
        <fullName evidence="2">Uncharacterized protein</fullName>
    </submittedName>
</protein>
<reference evidence="2 3" key="1">
    <citation type="submission" date="2020-04" db="EMBL/GenBank/DDBJ databases">
        <authorList>
            <person name="De Canck E."/>
        </authorList>
    </citation>
    <scope>NUCLEOTIDE SEQUENCE [LARGE SCALE GENOMIC DNA]</scope>
    <source>
        <strain evidence="2 3">LMG 29542</strain>
    </source>
</reference>
<gene>
    <name evidence="2" type="ORF">LMG29542_03417</name>
</gene>
<sequence>MFSGATWASYRHRVQAAASPPGSVARPVNGSVLARQRLLRSVGACVRINAFRDGKMGPLGTAWGAPRALFRARRAAPSQWIQRRGRPFSATAKCDEGRKSARRCPLCKPPTFPEHQSIIGATLTRRGLRVWLDSMENGDRRGRDQSTILPQPCKKTPAPRGPEAEFSQLLDRVLVGILSCTATKPAPDKAEGLFRLTE</sequence>
<keyword evidence="3" id="KW-1185">Reference proteome</keyword>
<evidence type="ECO:0000313" key="3">
    <source>
        <dbReference type="Proteomes" id="UP000494363"/>
    </source>
</evidence>
<dbReference type="EMBL" id="CADIKH010000014">
    <property type="protein sequence ID" value="CAB3758736.1"/>
    <property type="molecule type" value="Genomic_DNA"/>
</dbReference>
<dbReference type="AlphaFoldDB" id="A0A6J5E0G0"/>
<name>A0A6J5E0G0_9BURK</name>
<dbReference type="Proteomes" id="UP000494363">
    <property type="component" value="Unassembled WGS sequence"/>
</dbReference>
<organism evidence="2 3">
    <name type="scientific">Paraburkholderia humisilvae</name>
    <dbReference type="NCBI Taxonomy" id="627669"/>
    <lineage>
        <taxon>Bacteria</taxon>
        <taxon>Pseudomonadati</taxon>
        <taxon>Pseudomonadota</taxon>
        <taxon>Betaproteobacteria</taxon>
        <taxon>Burkholderiales</taxon>
        <taxon>Burkholderiaceae</taxon>
        <taxon>Paraburkholderia</taxon>
    </lineage>
</organism>